<dbReference type="Pfam" id="PF01476">
    <property type="entry name" value="LysM"/>
    <property type="match status" value="1"/>
</dbReference>
<dbReference type="GO" id="GO:0009253">
    <property type="term" value="P:peptidoglycan catabolic process"/>
    <property type="evidence" value="ECO:0007669"/>
    <property type="project" value="InterPro"/>
</dbReference>
<dbReference type="GO" id="GO:0003796">
    <property type="term" value="F:lysozyme activity"/>
    <property type="evidence" value="ECO:0007669"/>
    <property type="project" value="InterPro"/>
</dbReference>
<dbReference type="InterPro" id="IPR002053">
    <property type="entry name" value="Glyco_hydro_25"/>
</dbReference>
<protein>
    <submittedName>
        <fullName evidence="3">LysM peptidoglycan-binding domain-containing protein</fullName>
    </submittedName>
</protein>
<dbReference type="PANTHER" id="PTHR34135">
    <property type="entry name" value="LYSOZYME"/>
    <property type="match status" value="1"/>
</dbReference>
<dbReference type="PROSITE" id="PS51904">
    <property type="entry name" value="GLYCOSYL_HYDROL_F25_2"/>
    <property type="match status" value="1"/>
</dbReference>
<dbReference type="PROSITE" id="PS51782">
    <property type="entry name" value="LYSM"/>
    <property type="match status" value="1"/>
</dbReference>
<dbReference type="PANTHER" id="PTHR34135:SF2">
    <property type="entry name" value="LYSOZYME"/>
    <property type="match status" value="1"/>
</dbReference>
<comment type="similarity">
    <text evidence="1">Belongs to the glycosyl hydrolase 25 family.</text>
</comment>
<evidence type="ECO:0000256" key="1">
    <source>
        <dbReference type="ARBA" id="ARBA00010646"/>
    </source>
</evidence>
<dbReference type="InterPro" id="IPR017853">
    <property type="entry name" value="GH"/>
</dbReference>
<dbReference type="SUPFAM" id="SSF51445">
    <property type="entry name" value="(Trans)glycosidases"/>
    <property type="match status" value="1"/>
</dbReference>
<evidence type="ECO:0000259" key="2">
    <source>
        <dbReference type="PROSITE" id="PS51782"/>
    </source>
</evidence>
<feature type="domain" description="LysM" evidence="2">
    <location>
        <begin position="220"/>
        <end position="264"/>
    </location>
</feature>
<dbReference type="GO" id="GO:0016052">
    <property type="term" value="P:carbohydrate catabolic process"/>
    <property type="evidence" value="ECO:0007669"/>
    <property type="project" value="TreeGrafter"/>
</dbReference>
<dbReference type="CDD" id="cd00118">
    <property type="entry name" value="LysM"/>
    <property type="match status" value="1"/>
</dbReference>
<dbReference type="Gene3D" id="3.10.350.10">
    <property type="entry name" value="LysM domain"/>
    <property type="match status" value="1"/>
</dbReference>
<evidence type="ECO:0000313" key="4">
    <source>
        <dbReference type="Proteomes" id="UP000632659"/>
    </source>
</evidence>
<dbReference type="SMART" id="SM00257">
    <property type="entry name" value="LysM"/>
    <property type="match status" value="1"/>
</dbReference>
<dbReference type="SUPFAM" id="SSF54106">
    <property type="entry name" value="LysM domain"/>
    <property type="match status" value="1"/>
</dbReference>
<dbReference type="CDD" id="cd06414">
    <property type="entry name" value="GH25_LytC-like"/>
    <property type="match status" value="1"/>
</dbReference>
<evidence type="ECO:0000313" key="3">
    <source>
        <dbReference type="EMBL" id="MBC8611820.1"/>
    </source>
</evidence>
<reference evidence="3" key="1">
    <citation type="submission" date="2020-08" db="EMBL/GenBank/DDBJ databases">
        <title>Genome public.</title>
        <authorList>
            <person name="Liu C."/>
            <person name="Sun Q."/>
        </authorList>
    </citation>
    <scope>NUCLEOTIDE SEQUENCE</scope>
    <source>
        <strain evidence="3">NSJ-15</strain>
    </source>
</reference>
<dbReference type="AlphaFoldDB" id="A0A8J6P8T1"/>
<dbReference type="EMBL" id="JACRTL010000008">
    <property type="protein sequence ID" value="MBC8611820.1"/>
    <property type="molecule type" value="Genomic_DNA"/>
</dbReference>
<comment type="caution">
    <text evidence="3">The sequence shown here is derived from an EMBL/GenBank/DDBJ whole genome shotgun (WGS) entry which is preliminary data.</text>
</comment>
<accession>A0A8J6P8T1</accession>
<dbReference type="RefSeq" id="WP_187536777.1">
    <property type="nucleotide sequence ID" value="NZ_JACRTL010000008.1"/>
</dbReference>
<proteinExistence type="inferred from homology"/>
<dbReference type="InterPro" id="IPR036779">
    <property type="entry name" value="LysM_dom_sf"/>
</dbReference>
<organism evidence="3 4">
    <name type="scientific">Massiliimalia timonensis</name>
    <dbReference type="NCBI Taxonomy" id="1987501"/>
    <lineage>
        <taxon>Bacteria</taxon>
        <taxon>Bacillati</taxon>
        <taxon>Bacillota</taxon>
        <taxon>Clostridia</taxon>
        <taxon>Eubacteriales</taxon>
        <taxon>Oscillospiraceae</taxon>
        <taxon>Massiliimalia</taxon>
    </lineage>
</organism>
<name>A0A8J6P8T1_9FIRM</name>
<dbReference type="Proteomes" id="UP000632659">
    <property type="component" value="Unassembled WGS sequence"/>
</dbReference>
<dbReference type="InterPro" id="IPR018392">
    <property type="entry name" value="LysM"/>
</dbReference>
<dbReference type="Pfam" id="PF01183">
    <property type="entry name" value="Glyco_hydro_25"/>
    <property type="match status" value="1"/>
</dbReference>
<gene>
    <name evidence="3" type="ORF">H8702_12035</name>
</gene>
<dbReference type="GO" id="GO:0016998">
    <property type="term" value="P:cell wall macromolecule catabolic process"/>
    <property type="evidence" value="ECO:0007669"/>
    <property type="project" value="InterPro"/>
</dbReference>
<dbReference type="Gene3D" id="3.20.20.80">
    <property type="entry name" value="Glycosidases"/>
    <property type="match status" value="1"/>
</dbReference>
<keyword evidence="4" id="KW-1185">Reference proteome</keyword>
<sequence>MRIRGIDVSSFQGEIHWEEVKRDHIEFAILRAGYGRFPNQIDRRFEENYREAKRHKIPVGAYLYSYATTVEEARQEARNLQGWLRGKRFEFPIYYDLEDQSQASLSKRRLTDIAIAFCDEMERAGYFVGVYANAYWLTTKLDRDRLTPYTIWLADYAPEPSYRGEYKMWQYTSRGKVAGIHGDCDMDYCYQDFPKIIKRAGLNGFERSDEPHPGHKPHIAVYTVQKGDTLIRIAERYHTTWQRIARENRIADPRFIYPGQKLKIYVE</sequence>